<dbReference type="EMBL" id="WKJQ01000001">
    <property type="protein sequence ID" value="MRW97147.1"/>
    <property type="molecule type" value="Genomic_DNA"/>
</dbReference>
<sequence length="142" mass="15676">MKRRTLLQSAVPAALISLAGCSAVKCRIDGNYDKLTLESLPKPEPETSITIDYSNLSSSSQNTVDEAIRKGSINRCHDFSGEGTAIEKLWKHISAEWETVGETDFDKIDRTFLKKGSEHFGIIIFILDVGRVGSIPYNPDDS</sequence>
<gene>
    <name evidence="1" type="ORF">GJR99_11265</name>
</gene>
<dbReference type="RefSeq" id="WP_151112202.1">
    <property type="nucleotide sequence ID" value="NZ_WKJQ01000001.1"/>
</dbReference>
<dbReference type="Proteomes" id="UP000443423">
    <property type="component" value="Unassembled WGS sequence"/>
</dbReference>
<accession>A0A6A8G8E1</accession>
<comment type="caution">
    <text evidence="1">The sequence shown here is derived from an EMBL/GenBank/DDBJ whole genome shotgun (WGS) entry which is preliminary data.</text>
</comment>
<proteinExistence type="predicted"/>
<keyword evidence="2" id="KW-1185">Reference proteome</keyword>
<dbReference type="AlphaFoldDB" id="A0A6A8G8E1"/>
<reference evidence="1 2" key="1">
    <citation type="submission" date="2019-11" db="EMBL/GenBank/DDBJ databases">
        <title>Whole genome sequence of Haloferax sp. MBLA0078.</title>
        <authorList>
            <person name="Seo M.-J."/>
            <person name="Cho E.-S."/>
        </authorList>
    </citation>
    <scope>NUCLEOTIDE SEQUENCE [LARGE SCALE GENOMIC DNA]</scope>
    <source>
        <strain evidence="1 2">MBLA0078</strain>
    </source>
</reference>
<protein>
    <recommendedName>
        <fullName evidence="3">Lipoprotein</fullName>
    </recommendedName>
</protein>
<name>A0A6A8G8E1_9EURY</name>
<dbReference type="PROSITE" id="PS51257">
    <property type="entry name" value="PROKAR_LIPOPROTEIN"/>
    <property type="match status" value="1"/>
</dbReference>
<organism evidence="1 2">
    <name type="scientific">Haloferax marinum</name>
    <dbReference type="NCBI Taxonomy" id="2666143"/>
    <lineage>
        <taxon>Archaea</taxon>
        <taxon>Methanobacteriati</taxon>
        <taxon>Methanobacteriota</taxon>
        <taxon>Stenosarchaea group</taxon>
        <taxon>Halobacteria</taxon>
        <taxon>Halobacteriales</taxon>
        <taxon>Haloferacaceae</taxon>
        <taxon>Haloferax</taxon>
    </lineage>
</organism>
<evidence type="ECO:0000313" key="2">
    <source>
        <dbReference type="Proteomes" id="UP000443423"/>
    </source>
</evidence>
<evidence type="ECO:0000313" key="1">
    <source>
        <dbReference type="EMBL" id="MRW97147.1"/>
    </source>
</evidence>
<evidence type="ECO:0008006" key="3">
    <source>
        <dbReference type="Google" id="ProtNLM"/>
    </source>
</evidence>